<keyword evidence="4" id="KW-1185">Reference proteome</keyword>
<evidence type="ECO:0000313" key="4">
    <source>
        <dbReference type="Proteomes" id="UP000035159"/>
    </source>
</evidence>
<evidence type="ECO:0000256" key="1">
    <source>
        <dbReference type="RuleBase" id="RU004355"/>
    </source>
</evidence>
<dbReference type="RefSeq" id="WP_047754293.1">
    <property type="nucleotide sequence ID" value="NZ_CAJUHA010000013.1"/>
</dbReference>
<dbReference type="GO" id="GO:0005737">
    <property type="term" value="C:cytoplasm"/>
    <property type="evidence" value="ECO:0007669"/>
    <property type="project" value="UniProtKB-SubCell"/>
</dbReference>
<comment type="similarity">
    <text evidence="1">Belongs to the XseA family.</text>
</comment>
<dbReference type="Pfam" id="PF02601">
    <property type="entry name" value="Exonuc_VII_L"/>
    <property type="match status" value="1"/>
</dbReference>
<dbReference type="GO" id="GO:0006308">
    <property type="term" value="P:DNA catabolic process"/>
    <property type="evidence" value="ECO:0007669"/>
    <property type="project" value="UniProtKB-UniRule"/>
</dbReference>
<comment type="subcellular location">
    <subcellularLocation>
        <location evidence="1">Cytoplasm</location>
    </subcellularLocation>
</comment>
<dbReference type="STRING" id="1330330.IX53_04290"/>
<accession>A0A0G2ZC95</accession>
<dbReference type="InterPro" id="IPR020579">
    <property type="entry name" value="Exonuc_VII_lsu_C"/>
</dbReference>
<keyword evidence="1" id="KW-0378">Hydrolase</keyword>
<dbReference type="InterPro" id="IPR003753">
    <property type="entry name" value="Exonuc_VII_L"/>
</dbReference>
<reference evidence="3 4" key="1">
    <citation type="submission" date="2015-04" db="EMBL/GenBank/DDBJ databases">
        <title>Complete Genome Sequence of Kosmotoga pacifica SLHLJ1.</title>
        <authorList>
            <person name="Jiang L.J."/>
            <person name="Shao Z.Z."/>
            <person name="Jebbar M."/>
        </authorList>
    </citation>
    <scope>NUCLEOTIDE SEQUENCE [LARGE SCALE GENOMIC DNA]</scope>
    <source>
        <strain evidence="3 4">SLHLJ1</strain>
    </source>
</reference>
<dbReference type="PATRIC" id="fig|1330330.3.peg.859"/>
<dbReference type="GO" id="GO:0009318">
    <property type="term" value="C:exodeoxyribonuclease VII complex"/>
    <property type="evidence" value="ECO:0007669"/>
    <property type="project" value="UniProtKB-UniRule"/>
</dbReference>
<dbReference type="Proteomes" id="UP000035159">
    <property type="component" value="Chromosome"/>
</dbReference>
<dbReference type="NCBIfam" id="TIGR00237">
    <property type="entry name" value="xseA"/>
    <property type="match status" value="1"/>
</dbReference>
<keyword evidence="1" id="KW-0540">Nuclease</keyword>
<comment type="catalytic activity">
    <reaction evidence="1">
        <text>Exonucleolytic cleavage in either 5'- to 3'- or 3'- to 5'-direction to yield nucleoside 5'-phosphates.</text>
        <dbReference type="EC" id="3.1.11.6"/>
    </reaction>
</comment>
<protein>
    <recommendedName>
        <fullName evidence="1">Exodeoxyribonuclease 7 large subunit</fullName>
        <ecNumber evidence="1">3.1.11.6</ecNumber>
    </recommendedName>
</protein>
<name>A0A0G2ZC95_9BACT</name>
<evidence type="ECO:0000313" key="3">
    <source>
        <dbReference type="EMBL" id="AKI97159.1"/>
    </source>
</evidence>
<sequence>MSKVFKSVSELMWWIRKVTNLYLREEIQVIGEIRSARINKRGVLDIELVESSKGRKGNYTYQINCQFEDPHTLKDTLKINNFRELEGEEYLISGYLSFRVTQNRYVIEAIDIEPYGKGSIEKHRAAILELLKQEGLYPVRKIASLSELQEPILRIALIGSPNTRGLTDFVVNVMNSKILPDLNYFPVAVEGATAAQKIVRAIEEANETTSQVIVIVRGGGAQGSLLYLENEELARSICKSSIPVMVAVGHTEDVTLLDYVAHLSVETPTAAGREIAEVNNGYLEQCSQLEKNTASAFIRLMNTYHNKMLQKTKLISAYGVDRYISRYNREMTVEYAKLDKALKDFRSYKSMVLRLKQDKIASFVNRKVDRFHLILKYHAERMARNKNQVERKFKVFSEVLSSVAFEMASLISKDAVRVSKGESYLIATTNRLMKSAEQKTREYIAKVRSINPIHSMVKGGAIVTNELGKAVTTIEQVNVGDELKLRLADGVILSEVKEKIPNKKRIPEGVK</sequence>
<keyword evidence="1" id="KW-0269">Exonuclease</keyword>
<dbReference type="KEGG" id="kpf:IX53_04290"/>
<proteinExistence type="inferred from homology"/>
<dbReference type="EMBL" id="CP011232">
    <property type="protein sequence ID" value="AKI97159.1"/>
    <property type="molecule type" value="Genomic_DNA"/>
</dbReference>
<dbReference type="PANTHER" id="PTHR30008">
    <property type="entry name" value="EXODEOXYRIBONUCLEASE 7 LARGE SUBUNIT"/>
    <property type="match status" value="1"/>
</dbReference>
<evidence type="ECO:0000259" key="2">
    <source>
        <dbReference type="Pfam" id="PF02601"/>
    </source>
</evidence>
<organism evidence="3 4">
    <name type="scientific">Kosmotoga pacifica</name>
    <dbReference type="NCBI Taxonomy" id="1330330"/>
    <lineage>
        <taxon>Bacteria</taxon>
        <taxon>Thermotogati</taxon>
        <taxon>Thermotogota</taxon>
        <taxon>Thermotogae</taxon>
        <taxon>Kosmotogales</taxon>
        <taxon>Kosmotogaceae</taxon>
        <taxon>Kosmotoga</taxon>
    </lineage>
</organism>
<dbReference type="PANTHER" id="PTHR30008:SF0">
    <property type="entry name" value="EXODEOXYRIBONUCLEASE 7 LARGE SUBUNIT"/>
    <property type="match status" value="1"/>
</dbReference>
<feature type="domain" description="Exonuclease VII large subunit C-terminal" evidence="2">
    <location>
        <begin position="148"/>
        <end position="492"/>
    </location>
</feature>
<dbReference type="AlphaFoldDB" id="A0A0G2ZC95"/>
<dbReference type="GO" id="GO:0008855">
    <property type="term" value="F:exodeoxyribonuclease VII activity"/>
    <property type="evidence" value="ECO:0007669"/>
    <property type="project" value="UniProtKB-UniRule"/>
</dbReference>
<dbReference type="EC" id="3.1.11.6" evidence="1"/>
<gene>
    <name evidence="3" type="ORF">IX53_04290</name>
</gene>